<name>A0A845F1C5_9BACL</name>
<sequence>MKLRMIAMVSALMLILAACSGTTESGGEVSVEEGVDAKEVFEKSISAQEDIENFHMKANMVQSIGSGEEEMEVKSVIDADMVMDPMAFHQMIDMTANGESMQVESYFTKEGFFMKQGEQWMKFPDNMTDTLLSLQETQGDPQEQMEMLKEFVDEFTLTEEKDTYVMTLKASGEKFQGLMEKTAEEMGGQNQMMEEAMDQMNVNEVAYTYTIDKENYLPVQMKMTMDSEMTMEGETISSVMEMDSTYDQYNKIDEVKVPEEVIEQAKDMPGMSE</sequence>
<dbReference type="EMBL" id="WMEY01000004">
    <property type="protein sequence ID" value="MYL64683.1"/>
    <property type="molecule type" value="Genomic_DNA"/>
</dbReference>
<feature type="chain" id="PRO_5039058542" description="Lipoprotein" evidence="1">
    <location>
        <begin position="21"/>
        <end position="273"/>
    </location>
</feature>
<dbReference type="AlphaFoldDB" id="A0A845F1C5"/>
<reference evidence="2 3" key="1">
    <citation type="submission" date="2019-11" db="EMBL/GenBank/DDBJ databases">
        <title>Genome sequences of 17 halophilic strains isolated from different environments.</title>
        <authorList>
            <person name="Furrow R.E."/>
        </authorList>
    </citation>
    <scope>NUCLEOTIDE SEQUENCE [LARGE SCALE GENOMIC DNA]</scope>
    <source>
        <strain evidence="2 3">22506_14_FS</strain>
    </source>
</reference>
<evidence type="ECO:0000256" key="1">
    <source>
        <dbReference type="SAM" id="SignalP"/>
    </source>
</evidence>
<evidence type="ECO:0000313" key="3">
    <source>
        <dbReference type="Proteomes" id="UP000447833"/>
    </source>
</evidence>
<keyword evidence="1" id="KW-0732">Signal</keyword>
<evidence type="ECO:0000313" key="2">
    <source>
        <dbReference type="EMBL" id="MYL64683.1"/>
    </source>
</evidence>
<accession>A0A845F1C5</accession>
<dbReference type="Gene3D" id="2.50.20.20">
    <property type="match status" value="1"/>
</dbReference>
<gene>
    <name evidence="2" type="ORF">GLW07_15095</name>
</gene>
<evidence type="ECO:0008006" key="4">
    <source>
        <dbReference type="Google" id="ProtNLM"/>
    </source>
</evidence>
<dbReference type="InterPro" id="IPR046720">
    <property type="entry name" value="DUF6612"/>
</dbReference>
<comment type="caution">
    <text evidence="2">The sequence shown here is derived from an EMBL/GenBank/DDBJ whole genome shotgun (WGS) entry which is preliminary data.</text>
</comment>
<protein>
    <recommendedName>
        <fullName evidence="4">Lipoprotein</fullName>
    </recommendedName>
</protein>
<dbReference type="Proteomes" id="UP000447833">
    <property type="component" value="Unassembled WGS sequence"/>
</dbReference>
<dbReference type="RefSeq" id="WP_160920096.1">
    <property type="nucleotide sequence ID" value="NZ_WMEY01000004.1"/>
</dbReference>
<organism evidence="2 3">
    <name type="scientific">Guptibacillus hwajinpoensis</name>
    <dbReference type="NCBI Taxonomy" id="208199"/>
    <lineage>
        <taxon>Bacteria</taxon>
        <taxon>Bacillati</taxon>
        <taxon>Bacillota</taxon>
        <taxon>Bacilli</taxon>
        <taxon>Bacillales</taxon>
        <taxon>Guptibacillaceae</taxon>
        <taxon>Guptibacillus</taxon>
    </lineage>
</organism>
<dbReference type="PROSITE" id="PS51257">
    <property type="entry name" value="PROKAR_LIPOPROTEIN"/>
    <property type="match status" value="1"/>
</dbReference>
<feature type="signal peptide" evidence="1">
    <location>
        <begin position="1"/>
        <end position="20"/>
    </location>
</feature>
<dbReference type="Pfam" id="PF20316">
    <property type="entry name" value="DUF6612"/>
    <property type="match status" value="1"/>
</dbReference>
<proteinExistence type="predicted"/>